<dbReference type="GeneTree" id="ENSGT01120000271921"/>
<feature type="signal peptide" evidence="2">
    <location>
        <begin position="1"/>
        <end position="19"/>
    </location>
</feature>
<dbReference type="AlphaFoldDB" id="A0A3P9B7F2"/>
<keyword evidence="5" id="KW-1185">Reference proteome</keyword>
<name>A0A3P9B7F2_9CICH</name>
<dbReference type="PANTHER" id="PTHR11430:SF133">
    <property type="entry name" value="LIPOCALIN"/>
    <property type="match status" value="1"/>
</dbReference>
<organism evidence="4 5">
    <name type="scientific">Maylandia zebra</name>
    <name type="common">zebra mbuna</name>
    <dbReference type="NCBI Taxonomy" id="106582"/>
    <lineage>
        <taxon>Eukaryota</taxon>
        <taxon>Metazoa</taxon>
        <taxon>Chordata</taxon>
        <taxon>Craniata</taxon>
        <taxon>Vertebrata</taxon>
        <taxon>Euteleostomi</taxon>
        <taxon>Actinopterygii</taxon>
        <taxon>Neopterygii</taxon>
        <taxon>Teleostei</taxon>
        <taxon>Neoteleostei</taxon>
        <taxon>Acanthomorphata</taxon>
        <taxon>Ovalentaria</taxon>
        <taxon>Cichlomorphae</taxon>
        <taxon>Cichliformes</taxon>
        <taxon>Cichlidae</taxon>
        <taxon>African cichlids</taxon>
        <taxon>Pseudocrenilabrinae</taxon>
        <taxon>Haplochromini</taxon>
        <taxon>Maylandia</taxon>
        <taxon>Maylandia zebra complex</taxon>
    </lineage>
</organism>
<dbReference type="PRINTS" id="PR00179">
    <property type="entry name" value="LIPOCALIN"/>
</dbReference>
<dbReference type="InterPro" id="IPR012674">
    <property type="entry name" value="Calycin"/>
</dbReference>
<dbReference type="SUPFAM" id="SSF50814">
    <property type="entry name" value="Lipocalins"/>
    <property type="match status" value="1"/>
</dbReference>
<protein>
    <submittedName>
        <fullName evidence="4">Lipocalin-like</fullName>
    </submittedName>
</protein>
<feature type="chain" id="PRO_5018014921" evidence="2">
    <location>
        <begin position="20"/>
        <end position="253"/>
    </location>
</feature>
<dbReference type="Ensembl" id="ENSMZET00005006087.1">
    <property type="protein sequence ID" value="ENSMZEP00005005833.1"/>
    <property type="gene ID" value="ENSMZEG00005003198.1"/>
</dbReference>
<reference evidence="4" key="1">
    <citation type="submission" date="2025-08" db="UniProtKB">
        <authorList>
            <consortium name="Ensembl"/>
        </authorList>
    </citation>
    <scope>IDENTIFICATION</scope>
</reference>
<dbReference type="GO" id="GO:0036094">
    <property type="term" value="F:small molecule binding"/>
    <property type="evidence" value="ECO:0007669"/>
    <property type="project" value="InterPro"/>
</dbReference>
<keyword evidence="2" id="KW-0732">Signal</keyword>
<sequence>NLGWPARYLSLVLLYNSQCFPFVCPQIAGKWYLTGMCSNSKWFVCRKASIKSGTVTLEPNEDGGFKASCSFPTDNCWKIDVVASKTDVPGKFTYSIPSTEIRVVDEKPDEYSLNHYINTGWNETYVENNLYGRSLDLSAEVKEKFNQLCLQSGILPENIVHLPKTGTFTLVVKFYIKICRCFCSLSAHIYSFPRFLFFFSLSAEGRRQRGVAASVRSAGGTWRKTEQRHASLIQKFSGLKVRGHSEILHVLLG</sequence>
<dbReference type="PANTHER" id="PTHR11430">
    <property type="entry name" value="LIPOCALIN"/>
    <property type="match status" value="1"/>
</dbReference>
<evidence type="ECO:0000259" key="3">
    <source>
        <dbReference type="Pfam" id="PF00061"/>
    </source>
</evidence>
<dbReference type="Proteomes" id="UP000265160">
    <property type="component" value="Unplaced"/>
</dbReference>
<dbReference type="InterPro" id="IPR002345">
    <property type="entry name" value="Lipocalin"/>
</dbReference>
<accession>A0A3P9B7F2</accession>
<dbReference type="Pfam" id="PF00061">
    <property type="entry name" value="Lipocalin"/>
    <property type="match status" value="1"/>
</dbReference>
<proteinExistence type="inferred from homology"/>
<evidence type="ECO:0000313" key="5">
    <source>
        <dbReference type="Proteomes" id="UP000265160"/>
    </source>
</evidence>
<comment type="similarity">
    <text evidence="1">Belongs to the calycin superfamily. Lipocalin family.</text>
</comment>
<dbReference type="PRINTS" id="PR01254">
    <property type="entry name" value="PGNDSYNTHASE"/>
</dbReference>
<reference evidence="4" key="2">
    <citation type="submission" date="2025-09" db="UniProtKB">
        <authorList>
            <consortium name="Ensembl"/>
        </authorList>
    </citation>
    <scope>IDENTIFICATION</scope>
</reference>
<dbReference type="InterPro" id="IPR000566">
    <property type="entry name" value="Lipocln_cytosolic_FA-bd_dom"/>
</dbReference>
<dbReference type="Gene3D" id="2.40.128.20">
    <property type="match status" value="1"/>
</dbReference>
<feature type="domain" description="Lipocalin/cytosolic fatty-acid binding" evidence="3">
    <location>
        <begin position="28"/>
        <end position="165"/>
    </location>
</feature>
<evidence type="ECO:0000256" key="1">
    <source>
        <dbReference type="ARBA" id="ARBA00006889"/>
    </source>
</evidence>
<evidence type="ECO:0000256" key="2">
    <source>
        <dbReference type="SAM" id="SignalP"/>
    </source>
</evidence>
<evidence type="ECO:0000313" key="4">
    <source>
        <dbReference type="Ensembl" id="ENSMZEP00005005833.1"/>
    </source>
</evidence>